<accession>A0A8H4AX51</accession>
<evidence type="ECO:0000313" key="2">
    <source>
        <dbReference type="Proteomes" id="UP000439903"/>
    </source>
</evidence>
<dbReference type="Proteomes" id="UP000439903">
    <property type="component" value="Unassembled WGS sequence"/>
</dbReference>
<protein>
    <submittedName>
        <fullName evidence="1">Uncharacterized protein</fullName>
    </submittedName>
</protein>
<reference evidence="1 2" key="1">
    <citation type="journal article" date="2019" name="Environ. Microbiol.">
        <title>At the nexus of three kingdoms: the genome of the mycorrhizal fungus Gigaspora margarita provides insights into plant, endobacterial and fungal interactions.</title>
        <authorList>
            <person name="Venice F."/>
            <person name="Ghignone S."/>
            <person name="Salvioli di Fossalunga A."/>
            <person name="Amselem J."/>
            <person name="Novero M."/>
            <person name="Xianan X."/>
            <person name="Sedzielewska Toro K."/>
            <person name="Morin E."/>
            <person name="Lipzen A."/>
            <person name="Grigoriev I.V."/>
            <person name="Henrissat B."/>
            <person name="Martin F.M."/>
            <person name="Bonfante P."/>
        </authorList>
    </citation>
    <scope>NUCLEOTIDE SEQUENCE [LARGE SCALE GENOMIC DNA]</scope>
    <source>
        <strain evidence="1 2">BEG34</strain>
    </source>
</reference>
<dbReference type="EMBL" id="WTPW01000156">
    <property type="protein sequence ID" value="KAF0541186.1"/>
    <property type="molecule type" value="Genomic_DNA"/>
</dbReference>
<organism evidence="1 2">
    <name type="scientific">Gigaspora margarita</name>
    <dbReference type="NCBI Taxonomy" id="4874"/>
    <lineage>
        <taxon>Eukaryota</taxon>
        <taxon>Fungi</taxon>
        <taxon>Fungi incertae sedis</taxon>
        <taxon>Mucoromycota</taxon>
        <taxon>Glomeromycotina</taxon>
        <taxon>Glomeromycetes</taxon>
        <taxon>Diversisporales</taxon>
        <taxon>Gigasporaceae</taxon>
        <taxon>Gigaspora</taxon>
    </lineage>
</organism>
<keyword evidence="2" id="KW-1185">Reference proteome</keyword>
<gene>
    <name evidence="1" type="ORF">F8M41_005750</name>
</gene>
<dbReference type="AlphaFoldDB" id="A0A8H4AX51"/>
<proteinExistence type="predicted"/>
<dbReference type="InterPro" id="IPR011009">
    <property type="entry name" value="Kinase-like_dom_sf"/>
</dbReference>
<sequence>MINVYSEDWLEKVVLYEVTEEIGSLRIKMQLMNKLHIAKEIVRNFMYLHNILNLFLSTIICFGLAEQINETSITLNSTIYGTHLCFINPKYKLNKKYNIYNFGVIFKCLGIRYHYFICALQKTRELFSLHKKFEESMFLQGFPINIFSPLEPI</sequence>
<evidence type="ECO:0000313" key="1">
    <source>
        <dbReference type="EMBL" id="KAF0541186.1"/>
    </source>
</evidence>
<name>A0A8H4AX51_GIGMA</name>
<dbReference type="SUPFAM" id="SSF56112">
    <property type="entry name" value="Protein kinase-like (PK-like)"/>
    <property type="match status" value="1"/>
</dbReference>
<comment type="caution">
    <text evidence="1">The sequence shown here is derived from an EMBL/GenBank/DDBJ whole genome shotgun (WGS) entry which is preliminary data.</text>
</comment>